<dbReference type="AlphaFoldDB" id="A0A0E9UW77"/>
<dbReference type="EMBL" id="GBXM01039147">
    <property type="protein sequence ID" value="JAH69430.1"/>
    <property type="molecule type" value="Transcribed_RNA"/>
</dbReference>
<evidence type="ECO:0000313" key="1">
    <source>
        <dbReference type="EMBL" id="JAH69430.1"/>
    </source>
</evidence>
<name>A0A0E9UW77_ANGAN</name>
<reference evidence="1" key="2">
    <citation type="journal article" date="2015" name="Fish Shellfish Immunol.">
        <title>Early steps in the European eel (Anguilla anguilla)-Vibrio vulnificus interaction in the gills: Role of the RtxA13 toxin.</title>
        <authorList>
            <person name="Callol A."/>
            <person name="Pajuelo D."/>
            <person name="Ebbesson L."/>
            <person name="Teles M."/>
            <person name="MacKenzie S."/>
            <person name="Amaro C."/>
        </authorList>
    </citation>
    <scope>NUCLEOTIDE SEQUENCE</scope>
</reference>
<organism evidence="1">
    <name type="scientific">Anguilla anguilla</name>
    <name type="common">European freshwater eel</name>
    <name type="synonym">Muraena anguilla</name>
    <dbReference type="NCBI Taxonomy" id="7936"/>
    <lineage>
        <taxon>Eukaryota</taxon>
        <taxon>Metazoa</taxon>
        <taxon>Chordata</taxon>
        <taxon>Craniata</taxon>
        <taxon>Vertebrata</taxon>
        <taxon>Euteleostomi</taxon>
        <taxon>Actinopterygii</taxon>
        <taxon>Neopterygii</taxon>
        <taxon>Teleostei</taxon>
        <taxon>Anguilliformes</taxon>
        <taxon>Anguillidae</taxon>
        <taxon>Anguilla</taxon>
    </lineage>
</organism>
<sequence length="34" mass="4181">MERPFPVKIFLFLFFLFLPRPFFLSCLSEQRTGR</sequence>
<reference evidence="1" key="1">
    <citation type="submission" date="2014-11" db="EMBL/GenBank/DDBJ databases">
        <authorList>
            <person name="Amaro Gonzalez C."/>
        </authorList>
    </citation>
    <scope>NUCLEOTIDE SEQUENCE</scope>
</reference>
<protein>
    <submittedName>
        <fullName evidence="1">Uncharacterized protein</fullName>
    </submittedName>
</protein>
<proteinExistence type="predicted"/>
<accession>A0A0E9UW77</accession>